<proteinExistence type="inferred from homology"/>
<dbReference type="PANTHER" id="PTHR30203">
    <property type="entry name" value="OUTER MEMBRANE CATION EFFLUX PROTEIN"/>
    <property type="match status" value="1"/>
</dbReference>
<dbReference type="Pfam" id="PF02321">
    <property type="entry name" value="OEP"/>
    <property type="match status" value="1"/>
</dbReference>
<dbReference type="Gene3D" id="2.20.200.10">
    <property type="entry name" value="Outer membrane efflux proteins (OEP)"/>
    <property type="match status" value="1"/>
</dbReference>
<dbReference type="EMBL" id="SJPG01000001">
    <property type="protein sequence ID" value="TWT61318.1"/>
    <property type="molecule type" value="Genomic_DNA"/>
</dbReference>
<sequence>MKLIIQQEIVDVENKINFNVGRYPQHVDRISTNYIDLHLHALSAGVPSQLLQNRYDIREAERELAAANLDIKVARARFYPSLGLSAGDGYQTVNT</sequence>
<dbReference type="InterPro" id="IPR010131">
    <property type="entry name" value="MdtP/NodT-like"/>
</dbReference>
<keyword evidence="3" id="KW-1185">Reference proteome</keyword>
<organism evidence="2 3">
    <name type="scientific">Rubinisphaera italica</name>
    <dbReference type="NCBI Taxonomy" id="2527969"/>
    <lineage>
        <taxon>Bacteria</taxon>
        <taxon>Pseudomonadati</taxon>
        <taxon>Planctomycetota</taxon>
        <taxon>Planctomycetia</taxon>
        <taxon>Planctomycetales</taxon>
        <taxon>Planctomycetaceae</taxon>
        <taxon>Rubinisphaera</taxon>
    </lineage>
</organism>
<reference evidence="2 3" key="1">
    <citation type="submission" date="2019-02" db="EMBL/GenBank/DDBJ databases">
        <title>Deep-cultivation of Planctomycetes and their phenomic and genomic characterization uncovers novel biology.</title>
        <authorList>
            <person name="Wiegand S."/>
            <person name="Jogler M."/>
            <person name="Boedeker C."/>
            <person name="Pinto D."/>
            <person name="Vollmers J."/>
            <person name="Rivas-Marin E."/>
            <person name="Kohn T."/>
            <person name="Peeters S.H."/>
            <person name="Heuer A."/>
            <person name="Rast P."/>
            <person name="Oberbeckmann S."/>
            <person name="Bunk B."/>
            <person name="Jeske O."/>
            <person name="Meyerdierks A."/>
            <person name="Storesund J.E."/>
            <person name="Kallscheuer N."/>
            <person name="Luecker S."/>
            <person name="Lage O.M."/>
            <person name="Pohl T."/>
            <person name="Merkel B.J."/>
            <person name="Hornburger P."/>
            <person name="Mueller R.-W."/>
            <person name="Bruemmer F."/>
            <person name="Labrenz M."/>
            <person name="Spormann A.M."/>
            <person name="Op Den Camp H."/>
            <person name="Overmann J."/>
            <person name="Amann R."/>
            <person name="Jetten M.S.M."/>
            <person name="Mascher T."/>
            <person name="Medema M.H."/>
            <person name="Devos D.P."/>
            <person name="Kaster A.-K."/>
            <person name="Ovreas L."/>
            <person name="Rohde M."/>
            <person name="Galperin M.Y."/>
            <person name="Jogler C."/>
        </authorList>
    </citation>
    <scope>NUCLEOTIDE SEQUENCE [LARGE SCALE GENOMIC DNA]</scope>
    <source>
        <strain evidence="2 3">Pan54</strain>
    </source>
</reference>
<dbReference type="Gene3D" id="1.20.1600.10">
    <property type="entry name" value="Outer membrane efflux proteins (OEP)"/>
    <property type="match status" value="1"/>
</dbReference>
<evidence type="ECO:0000313" key="3">
    <source>
        <dbReference type="Proteomes" id="UP000316095"/>
    </source>
</evidence>
<dbReference type="InterPro" id="IPR003423">
    <property type="entry name" value="OMP_efflux"/>
</dbReference>
<comment type="similarity">
    <text evidence="1">Belongs to the outer membrane factor (OMF) (TC 1.B.17) family.</text>
</comment>
<dbReference type="OrthoDB" id="9783163at2"/>
<dbReference type="AlphaFoldDB" id="A0A5C5XEW6"/>
<comment type="caution">
    <text evidence="2">The sequence shown here is derived from an EMBL/GenBank/DDBJ whole genome shotgun (WGS) entry which is preliminary data.</text>
</comment>
<evidence type="ECO:0000256" key="1">
    <source>
        <dbReference type="ARBA" id="ARBA00007613"/>
    </source>
</evidence>
<dbReference type="PANTHER" id="PTHR30203:SF30">
    <property type="entry name" value="OUTER MEMBRANE PROTEIN-RELATED"/>
    <property type="match status" value="1"/>
</dbReference>
<gene>
    <name evidence="2" type="primary">cusC_1</name>
    <name evidence="2" type="ORF">Pan54_20540</name>
</gene>
<dbReference type="RefSeq" id="WP_146503332.1">
    <property type="nucleotide sequence ID" value="NZ_SJPG01000001.1"/>
</dbReference>
<accession>A0A5C5XEW6</accession>
<protein>
    <submittedName>
        <fullName evidence="2">Cation efflux system protein CusC</fullName>
    </submittedName>
</protein>
<name>A0A5C5XEW6_9PLAN</name>
<dbReference type="Proteomes" id="UP000316095">
    <property type="component" value="Unassembled WGS sequence"/>
</dbReference>
<evidence type="ECO:0000313" key="2">
    <source>
        <dbReference type="EMBL" id="TWT61318.1"/>
    </source>
</evidence>
<dbReference type="GO" id="GO:0015562">
    <property type="term" value="F:efflux transmembrane transporter activity"/>
    <property type="evidence" value="ECO:0007669"/>
    <property type="project" value="InterPro"/>
</dbReference>
<dbReference type="SUPFAM" id="SSF56954">
    <property type="entry name" value="Outer membrane efflux proteins (OEP)"/>
    <property type="match status" value="1"/>
</dbReference>